<proteinExistence type="predicted"/>
<dbReference type="EMBL" id="JASBWR010000021">
    <property type="protein sequence ID" value="KAJ9108247.1"/>
    <property type="molecule type" value="Genomic_DNA"/>
</dbReference>
<organism evidence="1 2">
    <name type="scientific">Naganishia cerealis</name>
    <dbReference type="NCBI Taxonomy" id="610337"/>
    <lineage>
        <taxon>Eukaryota</taxon>
        <taxon>Fungi</taxon>
        <taxon>Dikarya</taxon>
        <taxon>Basidiomycota</taxon>
        <taxon>Agaricomycotina</taxon>
        <taxon>Tremellomycetes</taxon>
        <taxon>Filobasidiales</taxon>
        <taxon>Filobasidiaceae</taxon>
        <taxon>Naganishia</taxon>
    </lineage>
</organism>
<accession>A0ACC2W9C9</accession>
<comment type="caution">
    <text evidence="1">The sequence shown here is derived from an EMBL/GenBank/DDBJ whole genome shotgun (WGS) entry which is preliminary data.</text>
</comment>
<keyword evidence="2" id="KW-1185">Reference proteome</keyword>
<name>A0ACC2W9C9_9TREE</name>
<gene>
    <name evidence="1" type="ORF">QFC19_002495</name>
</gene>
<evidence type="ECO:0000313" key="1">
    <source>
        <dbReference type="EMBL" id="KAJ9108247.1"/>
    </source>
</evidence>
<protein>
    <submittedName>
        <fullName evidence="1">Uncharacterized protein</fullName>
    </submittedName>
</protein>
<evidence type="ECO:0000313" key="2">
    <source>
        <dbReference type="Proteomes" id="UP001241377"/>
    </source>
</evidence>
<reference evidence="1" key="1">
    <citation type="submission" date="2023-04" db="EMBL/GenBank/DDBJ databases">
        <title>Draft Genome sequencing of Naganishia species isolated from polar environments using Oxford Nanopore Technology.</title>
        <authorList>
            <person name="Leo P."/>
            <person name="Venkateswaran K."/>
        </authorList>
    </citation>
    <scope>NUCLEOTIDE SEQUENCE</scope>
    <source>
        <strain evidence="1">MNA-CCFEE 5261</strain>
    </source>
</reference>
<dbReference type="Proteomes" id="UP001241377">
    <property type="component" value="Unassembled WGS sequence"/>
</dbReference>
<sequence>MYQTRATTTGTLKRPRSDVHDDHAEQDLASADPDFLALSPRQRRKVDAAFRRALREVRKKRRKVGSGGEGSTAAEGTGAGFVPDDSEGGGGGFLPDDDGGFIPSPSPPTTHNITTTTTSEPSSAAIPNGFLPYSALPGIFASLGIEWDDDVLATFKGLSAASRGGGEGTSWGMDDNYVDLNDFRSVVAVLMTPEPQGEGQGDAEMEVEDEDEDEGDEYAQDESMDTASSDLSSDPEHDPTADGRRRRRRQPGRRGQPAPADDADANLLIPTSSTSSGTAQQRKLTREEKDWVARMWETLFTGTTLGRGESTRLLGKEQVRSWAERLGMEWSDQEVSPRSHVVE</sequence>